<dbReference type="InterPro" id="IPR042100">
    <property type="entry name" value="Bug_dom1"/>
</dbReference>
<reference evidence="2 3" key="1">
    <citation type="submission" date="2024-03" db="EMBL/GenBank/DDBJ databases">
        <title>Novel species of the genus Variovorax.</title>
        <authorList>
            <person name="Liu Q."/>
            <person name="Xin Y.-H."/>
        </authorList>
    </citation>
    <scope>NUCLEOTIDE SEQUENCE [LARGE SCALE GENOMIC DNA]</scope>
    <source>
        <strain evidence="2 3">KACC 18901</strain>
    </source>
</reference>
<dbReference type="SUPFAM" id="SSF53850">
    <property type="entry name" value="Periplasmic binding protein-like II"/>
    <property type="match status" value="1"/>
</dbReference>
<dbReference type="PIRSF" id="PIRSF017082">
    <property type="entry name" value="YflP"/>
    <property type="match status" value="1"/>
</dbReference>
<dbReference type="PANTHER" id="PTHR42928">
    <property type="entry name" value="TRICARBOXYLATE-BINDING PROTEIN"/>
    <property type="match status" value="1"/>
</dbReference>
<dbReference type="InterPro" id="IPR005064">
    <property type="entry name" value="BUG"/>
</dbReference>
<name>A0ABU8XJ58_9BURK</name>
<dbReference type="EMBL" id="JBBKZS010000043">
    <property type="protein sequence ID" value="MEJ8859907.1"/>
    <property type="molecule type" value="Genomic_DNA"/>
</dbReference>
<evidence type="ECO:0000313" key="3">
    <source>
        <dbReference type="Proteomes" id="UP001367030"/>
    </source>
</evidence>
<dbReference type="Gene3D" id="3.40.190.10">
    <property type="entry name" value="Periplasmic binding protein-like II"/>
    <property type="match status" value="1"/>
</dbReference>
<dbReference type="Proteomes" id="UP001367030">
    <property type="component" value="Unassembled WGS sequence"/>
</dbReference>
<comment type="caution">
    <text evidence="2">The sequence shown here is derived from an EMBL/GenBank/DDBJ whole genome shotgun (WGS) entry which is preliminary data.</text>
</comment>
<proteinExistence type="inferred from homology"/>
<sequence length="292" mass="30446">MKMVLPTAPGTAPDIIARIIGNKLAATMGQPVIVENKPGAGGILAMNQLRHAPADGYTFSLVHAAVATVTPLTYKEAKYDIERDYETVAVLGVTPMLFVAGPKFEAKTLADAIKAAKAAPDQVSIGNPQRTSIPHLANELLAMKTGARFQQVPFATTGQGVQAVISGDISMYTDGVGPLLQLVKSGRLHALAIAADKVLPGLEGIPLAQDAVPGLNVYGWFMVAAPKGTPKPVVERLNAELNAALQMPDVIAKFGEFGTYATPGSVAAAQAFVKREKTLFGGVVKSIGAIPE</sequence>
<evidence type="ECO:0000313" key="2">
    <source>
        <dbReference type="EMBL" id="MEJ8859907.1"/>
    </source>
</evidence>
<gene>
    <name evidence="2" type="ORF">WKW79_35530</name>
</gene>
<protein>
    <submittedName>
        <fullName evidence="2">Tripartite tricarboxylate transporter substrate-binding protein</fullName>
    </submittedName>
</protein>
<dbReference type="PANTHER" id="PTHR42928:SF5">
    <property type="entry name" value="BLR1237 PROTEIN"/>
    <property type="match status" value="1"/>
</dbReference>
<dbReference type="RefSeq" id="WP_340339940.1">
    <property type="nucleotide sequence ID" value="NZ_JBBKZS010000043.1"/>
</dbReference>
<dbReference type="Pfam" id="PF03401">
    <property type="entry name" value="TctC"/>
    <property type="match status" value="1"/>
</dbReference>
<dbReference type="Gene3D" id="3.40.190.150">
    <property type="entry name" value="Bordetella uptake gene, domain 1"/>
    <property type="match status" value="1"/>
</dbReference>
<organism evidence="2 3">
    <name type="scientific">Variovorax robiniae</name>
    <dbReference type="NCBI Taxonomy" id="1836199"/>
    <lineage>
        <taxon>Bacteria</taxon>
        <taxon>Pseudomonadati</taxon>
        <taxon>Pseudomonadota</taxon>
        <taxon>Betaproteobacteria</taxon>
        <taxon>Burkholderiales</taxon>
        <taxon>Comamonadaceae</taxon>
        <taxon>Variovorax</taxon>
    </lineage>
</organism>
<comment type="similarity">
    <text evidence="1">Belongs to the UPF0065 (bug) family.</text>
</comment>
<evidence type="ECO:0000256" key="1">
    <source>
        <dbReference type="ARBA" id="ARBA00006987"/>
    </source>
</evidence>
<accession>A0ABU8XJ58</accession>
<keyword evidence="3" id="KW-1185">Reference proteome</keyword>